<protein>
    <submittedName>
        <fullName evidence="1">Uncharacterized protein</fullName>
    </submittedName>
</protein>
<evidence type="ECO:0000313" key="2">
    <source>
        <dbReference type="Proteomes" id="UP000545286"/>
    </source>
</evidence>
<organism evidence="1 2">
    <name type="scientific">Pseudoclavibacter helvolus</name>
    <dbReference type="NCBI Taxonomy" id="255205"/>
    <lineage>
        <taxon>Bacteria</taxon>
        <taxon>Bacillati</taxon>
        <taxon>Actinomycetota</taxon>
        <taxon>Actinomycetes</taxon>
        <taxon>Micrococcales</taxon>
        <taxon>Microbacteriaceae</taxon>
        <taxon>Pseudoclavibacter</taxon>
    </lineage>
</organism>
<accession>A0A7W4USE4</accession>
<reference evidence="1 2" key="1">
    <citation type="submission" date="2020-08" db="EMBL/GenBank/DDBJ databases">
        <title>Sequencing the genomes of 1000 actinobacteria strains.</title>
        <authorList>
            <person name="Klenk H.-P."/>
        </authorList>
    </citation>
    <scope>NUCLEOTIDE SEQUENCE [LARGE SCALE GENOMIC DNA]</scope>
    <source>
        <strain evidence="1 2">DSM 20419</strain>
    </source>
</reference>
<gene>
    <name evidence="1" type="ORF">FHX72_003747</name>
</gene>
<keyword evidence="2" id="KW-1185">Reference proteome</keyword>
<comment type="caution">
    <text evidence="1">The sequence shown here is derived from an EMBL/GenBank/DDBJ whole genome shotgun (WGS) entry which is preliminary data.</text>
</comment>
<dbReference type="AlphaFoldDB" id="A0A7W4USE4"/>
<proteinExistence type="predicted"/>
<sequence>MAEQQTNVVTLDLTDGDRYAILVNALQDYASDALDKAQQEGNTTAERDHFQSVAATATELLDELG</sequence>
<name>A0A7W4USE4_9MICO</name>
<dbReference type="Proteomes" id="UP000545286">
    <property type="component" value="Unassembled WGS sequence"/>
</dbReference>
<dbReference type="RefSeq" id="WP_183626943.1">
    <property type="nucleotide sequence ID" value="NZ_JACHWJ010000012.1"/>
</dbReference>
<dbReference type="EMBL" id="JACHWJ010000012">
    <property type="protein sequence ID" value="MBB2959578.1"/>
    <property type="molecule type" value="Genomic_DNA"/>
</dbReference>
<evidence type="ECO:0000313" key="1">
    <source>
        <dbReference type="EMBL" id="MBB2959578.1"/>
    </source>
</evidence>